<reference evidence="10 11" key="1">
    <citation type="submission" date="2018-08" db="EMBL/GenBank/DDBJ databases">
        <title>Aphanomyces genome sequencing and annotation.</title>
        <authorList>
            <person name="Minardi D."/>
            <person name="Oidtmann B."/>
            <person name="Van Der Giezen M."/>
            <person name="Studholme D.J."/>
        </authorList>
    </citation>
    <scope>NUCLEOTIDE SEQUENCE [LARGE SCALE GENOMIC DNA]</scope>
    <source>
        <strain evidence="10 11">NJM0002</strain>
    </source>
</reference>
<evidence type="ECO:0000313" key="10">
    <source>
        <dbReference type="EMBL" id="RHY35353.1"/>
    </source>
</evidence>
<dbReference type="Gene3D" id="2.40.10.230">
    <property type="entry name" value="Probable tRNA pseudouridine synthase domain"/>
    <property type="match status" value="1"/>
</dbReference>
<keyword evidence="8" id="KW-0539">Nucleus</keyword>
<evidence type="ECO:0000256" key="6">
    <source>
        <dbReference type="ARBA" id="ARBA00022553"/>
    </source>
</evidence>
<keyword evidence="4" id="KW-0690">Ribosome biogenesis</keyword>
<dbReference type="GO" id="GO:0001522">
    <property type="term" value="P:pseudouridine synthesis"/>
    <property type="evidence" value="ECO:0007669"/>
    <property type="project" value="InterPro"/>
</dbReference>
<evidence type="ECO:0000256" key="5">
    <source>
        <dbReference type="ARBA" id="ARBA00022552"/>
    </source>
</evidence>
<dbReference type="GO" id="GO:0003723">
    <property type="term" value="F:RNA binding"/>
    <property type="evidence" value="ECO:0007669"/>
    <property type="project" value="UniProtKB-KW"/>
</dbReference>
<comment type="caution">
    <text evidence="10">The sequence shown here is derived from an EMBL/GenBank/DDBJ whole genome shotgun (WGS) entry which is preliminary data.</text>
</comment>
<dbReference type="GO" id="GO:0005634">
    <property type="term" value="C:nucleus"/>
    <property type="evidence" value="ECO:0007669"/>
    <property type="project" value="UniProtKB-SubCell"/>
</dbReference>
<dbReference type="InterPro" id="IPR040309">
    <property type="entry name" value="Naf1"/>
</dbReference>
<dbReference type="InterPro" id="IPR007504">
    <property type="entry name" value="H/ACA_rnp_Gar1/Naf1"/>
</dbReference>
<name>A0A418BAS2_9STRA</name>
<evidence type="ECO:0000256" key="9">
    <source>
        <dbReference type="SAM" id="MobiDB-lite"/>
    </source>
</evidence>
<keyword evidence="5" id="KW-0698">rRNA processing</keyword>
<dbReference type="Pfam" id="PF04410">
    <property type="entry name" value="Gar1"/>
    <property type="match status" value="1"/>
</dbReference>
<evidence type="ECO:0000256" key="1">
    <source>
        <dbReference type="ARBA" id="ARBA00004123"/>
    </source>
</evidence>
<accession>A0A418BAS2</accession>
<keyword evidence="6" id="KW-0597">Phosphoprotein</keyword>
<dbReference type="InterPro" id="IPR038664">
    <property type="entry name" value="Gar1/Naf1_Cbf5-bd_sf"/>
</dbReference>
<comment type="subcellular location">
    <subcellularLocation>
        <location evidence="1">Nucleus</location>
    </subcellularLocation>
</comment>
<gene>
    <name evidence="10" type="ORF">DYB32_000157</name>
</gene>
<dbReference type="InterPro" id="IPR029063">
    <property type="entry name" value="SAM-dependent_MTases_sf"/>
</dbReference>
<dbReference type="GO" id="GO:0000493">
    <property type="term" value="P:box H/ACA snoRNP assembly"/>
    <property type="evidence" value="ECO:0007669"/>
    <property type="project" value="InterPro"/>
</dbReference>
<evidence type="ECO:0000256" key="2">
    <source>
        <dbReference type="ARBA" id="ARBA00009801"/>
    </source>
</evidence>
<sequence>MAQQTGSDPSRQALALEKLAVLAKKLDFIEYPLAIPLTCTSFHVSEEVYVSASRGKANVTDATSSGAGRLFARGKVVDIAPPQYPGRVKIEYGDGSTYHANPARLMPRLCQAASRGNACKQVGVIVTATTDHYRRIARTQITSSDIVLEIGCDLGITVDLVADIVGPSKVIGVDKSHDSIQIAKETYPRCRFVEMDIFHSRDDLLVLAADCTKVLIDINGNRLLPAVVDALQLVVDGLHKVDLVVVKSVEMHRERHEAAEQVYAPPSDVVKPEIVEEGEVKAEELEQGVVKAEVVEHVDADMGASDESSDDDDESEPDSDDEDQSKLRLEIETALKKEEQGSLTSAPVVTAHEVSQLPVTKPAMEQLTAECPISKMGRILNVNSAERAITIQSVPNQLPLDEGSVLCLPDRVVLGCVDEVFGPVSLPMYLIRFDTADEIPAGATLHTDVYYATEHATYVQPEKCRVKGSDASNLYDEELGPDEMDFSDDEAEQSAKKCKRKRTL</sequence>
<dbReference type="Gene3D" id="3.40.50.150">
    <property type="entry name" value="Vaccinia Virus protein VP39"/>
    <property type="match status" value="1"/>
</dbReference>
<dbReference type="GO" id="GO:0006364">
    <property type="term" value="P:rRNA processing"/>
    <property type="evidence" value="ECO:0007669"/>
    <property type="project" value="UniProtKB-KW"/>
</dbReference>
<feature type="region of interest" description="Disordered" evidence="9">
    <location>
        <begin position="297"/>
        <end position="325"/>
    </location>
</feature>
<evidence type="ECO:0000256" key="4">
    <source>
        <dbReference type="ARBA" id="ARBA00022517"/>
    </source>
</evidence>
<dbReference type="InterPro" id="IPR009000">
    <property type="entry name" value="Transl_B-barrel_sf"/>
</dbReference>
<dbReference type="EMBL" id="QUSY01000003">
    <property type="protein sequence ID" value="RHY35353.1"/>
    <property type="molecule type" value="Genomic_DNA"/>
</dbReference>
<evidence type="ECO:0000256" key="7">
    <source>
        <dbReference type="ARBA" id="ARBA00022884"/>
    </source>
</evidence>
<dbReference type="SUPFAM" id="SSF50447">
    <property type="entry name" value="Translation proteins"/>
    <property type="match status" value="1"/>
</dbReference>
<keyword evidence="7" id="KW-0694">RNA-binding</keyword>
<dbReference type="GO" id="GO:0005732">
    <property type="term" value="C:sno(s)RNA-containing ribonucleoprotein complex"/>
    <property type="evidence" value="ECO:0007669"/>
    <property type="project" value="InterPro"/>
</dbReference>
<evidence type="ECO:0000313" key="11">
    <source>
        <dbReference type="Proteomes" id="UP000285060"/>
    </source>
</evidence>
<dbReference type="SUPFAM" id="SSF53335">
    <property type="entry name" value="S-adenosyl-L-methionine-dependent methyltransferases"/>
    <property type="match status" value="1"/>
</dbReference>
<feature type="compositionally biased region" description="Acidic residues" evidence="9">
    <location>
        <begin position="307"/>
        <end position="323"/>
    </location>
</feature>
<organism evidence="10 11">
    <name type="scientific">Aphanomyces invadans</name>
    <dbReference type="NCBI Taxonomy" id="157072"/>
    <lineage>
        <taxon>Eukaryota</taxon>
        <taxon>Sar</taxon>
        <taxon>Stramenopiles</taxon>
        <taxon>Oomycota</taxon>
        <taxon>Saprolegniomycetes</taxon>
        <taxon>Saprolegniales</taxon>
        <taxon>Verrucalvaceae</taxon>
        <taxon>Aphanomyces</taxon>
    </lineage>
</organism>
<proteinExistence type="inferred from homology"/>
<keyword evidence="11" id="KW-1185">Reference proteome</keyword>
<dbReference type="Proteomes" id="UP000285060">
    <property type="component" value="Unassembled WGS sequence"/>
</dbReference>
<dbReference type="PANTHER" id="PTHR31633">
    <property type="entry name" value="H/ACA RIBONUCLEOPROTEIN COMPLEX NON-CORE SUBUNIT NAF1"/>
    <property type="match status" value="1"/>
</dbReference>
<evidence type="ECO:0000256" key="8">
    <source>
        <dbReference type="ARBA" id="ARBA00023242"/>
    </source>
</evidence>
<protein>
    <recommendedName>
        <fullName evidence="3">H/ACA ribonucleoprotein complex non-core subunit NAF1</fullName>
    </recommendedName>
</protein>
<dbReference type="PANTHER" id="PTHR31633:SF1">
    <property type="entry name" value="H_ACA RIBONUCLEOPROTEIN COMPLEX NON-CORE SUBUNIT NAF1"/>
    <property type="match status" value="1"/>
</dbReference>
<comment type="similarity">
    <text evidence="2">Belongs to the NAF1 family.</text>
</comment>
<dbReference type="AlphaFoldDB" id="A0A418BAS2"/>
<evidence type="ECO:0000256" key="3">
    <source>
        <dbReference type="ARBA" id="ARBA00021438"/>
    </source>
</evidence>